<dbReference type="InterPro" id="IPR042098">
    <property type="entry name" value="TauD-like_sf"/>
</dbReference>
<dbReference type="Proteomes" id="UP000297299">
    <property type="component" value="Unassembled WGS sequence"/>
</dbReference>
<proteinExistence type="inferred from homology"/>
<keyword evidence="6" id="KW-0408">Iron</keyword>
<comment type="cofactor">
    <cofactor evidence="1">
        <name>Fe(2+)</name>
        <dbReference type="ChEBI" id="CHEBI:29033"/>
    </cofactor>
</comment>
<dbReference type="STRING" id="38488.A0A4Y8CR31"/>
<dbReference type="InterPro" id="IPR051323">
    <property type="entry name" value="AtsK-like"/>
</dbReference>
<dbReference type="EMBL" id="PHWZ01000399">
    <property type="protein sequence ID" value="TEY42037.1"/>
    <property type="molecule type" value="Genomic_DNA"/>
</dbReference>
<evidence type="ECO:0000256" key="1">
    <source>
        <dbReference type="ARBA" id="ARBA00001954"/>
    </source>
</evidence>
<keyword evidence="9" id="KW-1185">Reference proteome</keyword>
<dbReference type="OrthoDB" id="10257314at2759"/>
<dbReference type="SUPFAM" id="SSF51197">
    <property type="entry name" value="Clavaminate synthase-like"/>
    <property type="match status" value="1"/>
</dbReference>
<evidence type="ECO:0000256" key="3">
    <source>
        <dbReference type="ARBA" id="ARBA00022723"/>
    </source>
</evidence>
<reference evidence="8 9" key="1">
    <citation type="submission" date="2017-11" db="EMBL/GenBank/DDBJ databases">
        <title>Comparative genomics of Botrytis spp.</title>
        <authorList>
            <person name="Valero-Jimenez C.A."/>
            <person name="Tapia P."/>
            <person name="Veloso J."/>
            <person name="Silva-Moreno E."/>
            <person name="Staats M."/>
            <person name="Valdes J.H."/>
            <person name="Van Kan J.A.L."/>
        </authorList>
    </citation>
    <scope>NUCLEOTIDE SEQUENCE [LARGE SCALE GENOMIC DNA]</scope>
    <source>
        <strain evidence="8 9">MUCL2830</strain>
    </source>
</reference>
<sequence length="356" mass="39724">MTATKIVPVIGRQPLQLGNSLDGLKFQEVTRVLGREYIDVQVTDLLHAEDSEAKLRDLGIVLAERGVVVFKSQKLSPKEQKELAQRLGEATGKPKESGLHVHPINHTTHEFGGPTDPEMSTIARNPEKMLSTQKGCGAKKEIIQSTADGWHHDIGFERVTSDYSTLYMRTIPPTGAVMILTLTETGDTLFASAYEVYDRISPAYQKFLETLTCTFMPVGYQPNPEHKALYEVERGHPLNIDQSLTASHPVVRTNPVTGWKSVFAVGHHAQFINELTPLESQQTLDFLNNLISKNHDLQLRFKWNVDDLVIWDNRSVYHTATYDYSEPRAAHRVVSVGEAPTLMEGSISRGEALGLL</sequence>
<evidence type="ECO:0000256" key="5">
    <source>
        <dbReference type="ARBA" id="ARBA00023002"/>
    </source>
</evidence>
<keyword evidence="4" id="KW-0223">Dioxygenase</keyword>
<feature type="domain" description="TauD/TfdA-like" evidence="7">
    <location>
        <begin position="29"/>
        <end position="332"/>
    </location>
</feature>
<accession>A0A4Y8CR31</accession>
<dbReference type="AlphaFoldDB" id="A0A4Y8CR31"/>
<evidence type="ECO:0000256" key="6">
    <source>
        <dbReference type="ARBA" id="ARBA00023004"/>
    </source>
</evidence>
<dbReference type="PANTHER" id="PTHR30468">
    <property type="entry name" value="ALPHA-KETOGLUTARATE-DEPENDENT SULFONATE DIOXYGENASE"/>
    <property type="match status" value="1"/>
</dbReference>
<dbReference type="InterPro" id="IPR003819">
    <property type="entry name" value="TauD/TfdA-like"/>
</dbReference>
<name>A0A4Y8CR31_9HELO</name>
<protein>
    <recommendedName>
        <fullName evidence="7">TauD/TfdA-like domain-containing protein</fullName>
    </recommendedName>
</protein>
<dbReference type="GO" id="GO:0046872">
    <property type="term" value="F:metal ion binding"/>
    <property type="evidence" value="ECO:0007669"/>
    <property type="project" value="UniProtKB-KW"/>
</dbReference>
<evidence type="ECO:0000313" key="9">
    <source>
        <dbReference type="Proteomes" id="UP000297299"/>
    </source>
</evidence>
<evidence type="ECO:0000259" key="7">
    <source>
        <dbReference type="Pfam" id="PF02668"/>
    </source>
</evidence>
<dbReference type="GO" id="GO:0016706">
    <property type="term" value="F:2-oxoglutarate-dependent dioxygenase activity"/>
    <property type="evidence" value="ECO:0007669"/>
    <property type="project" value="TreeGrafter"/>
</dbReference>
<organism evidence="8 9">
    <name type="scientific">Botryotinia calthae</name>
    <dbReference type="NCBI Taxonomy" id="38488"/>
    <lineage>
        <taxon>Eukaryota</taxon>
        <taxon>Fungi</taxon>
        <taxon>Dikarya</taxon>
        <taxon>Ascomycota</taxon>
        <taxon>Pezizomycotina</taxon>
        <taxon>Leotiomycetes</taxon>
        <taxon>Helotiales</taxon>
        <taxon>Sclerotiniaceae</taxon>
        <taxon>Botryotinia</taxon>
    </lineage>
</organism>
<dbReference type="PANTHER" id="PTHR30468:SF10">
    <property type="entry name" value="TAUD_TFDA-LIKE DOMAIN-CONTAINING PROTEIN"/>
    <property type="match status" value="1"/>
</dbReference>
<evidence type="ECO:0000256" key="4">
    <source>
        <dbReference type="ARBA" id="ARBA00022964"/>
    </source>
</evidence>
<dbReference type="Gene3D" id="3.60.130.10">
    <property type="entry name" value="Clavaminate synthase-like"/>
    <property type="match status" value="1"/>
</dbReference>
<dbReference type="Pfam" id="PF02668">
    <property type="entry name" value="TauD"/>
    <property type="match status" value="1"/>
</dbReference>
<evidence type="ECO:0000313" key="8">
    <source>
        <dbReference type="EMBL" id="TEY42037.1"/>
    </source>
</evidence>
<keyword evidence="3" id="KW-0479">Metal-binding</keyword>
<dbReference type="GO" id="GO:0005737">
    <property type="term" value="C:cytoplasm"/>
    <property type="evidence" value="ECO:0007669"/>
    <property type="project" value="TreeGrafter"/>
</dbReference>
<comment type="caution">
    <text evidence="8">The sequence shown here is derived from an EMBL/GenBank/DDBJ whole genome shotgun (WGS) entry which is preliminary data.</text>
</comment>
<gene>
    <name evidence="8" type="ORF">BOTCAL_0400g00130</name>
</gene>
<comment type="similarity">
    <text evidence="2">Belongs to the TfdA dioxygenase family.</text>
</comment>
<keyword evidence="5" id="KW-0560">Oxidoreductase</keyword>
<evidence type="ECO:0000256" key="2">
    <source>
        <dbReference type="ARBA" id="ARBA00005896"/>
    </source>
</evidence>